<dbReference type="AlphaFoldDB" id="A0A8X7WA12"/>
<keyword evidence="1" id="KW-1133">Transmembrane helix</keyword>
<keyword evidence="1" id="KW-0812">Transmembrane</keyword>
<dbReference type="PROSITE" id="PS50228">
    <property type="entry name" value="SUEL_LECTIN"/>
    <property type="match status" value="1"/>
</dbReference>
<keyword evidence="4" id="KW-1185">Reference proteome</keyword>
<dbReference type="EMBL" id="JAAMPC010000002">
    <property type="protein sequence ID" value="KAG2325811.1"/>
    <property type="molecule type" value="Genomic_DNA"/>
</dbReference>
<dbReference type="OrthoDB" id="1100386at2759"/>
<evidence type="ECO:0000256" key="1">
    <source>
        <dbReference type="SAM" id="Phobius"/>
    </source>
</evidence>
<dbReference type="Pfam" id="PF02140">
    <property type="entry name" value="SUEL_Lectin"/>
    <property type="match status" value="1"/>
</dbReference>
<dbReference type="InterPro" id="IPR000922">
    <property type="entry name" value="Lectin_gal-bd_dom"/>
</dbReference>
<dbReference type="CDD" id="cd22842">
    <property type="entry name" value="Gal_Rha_Lectin_BGal"/>
    <property type="match status" value="1"/>
</dbReference>
<feature type="transmembrane region" description="Helical" evidence="1">
    <location>
        <begin position="12"/>
        <end position="31"/>
    </location>
</feature>
<gene>
    <name evidence="3" type="ORF">Bca52824_008539</name>
</gene>
<evidence type="ECO:0000313" key="4">
    <source>
        <dbReference type="Proteomes" id="UP000886595"/>
    </source>
</evidence>
<name>A0A8X7WA12_BRACI</name>
<keyword evidence="1" id="KW-0472">Membrane</keyword>
<evidence type="ECO:0000313" key="3">
    <source>
        <dbReference type="EMBL" id="KAG2325811.1"/>
    </source>
</evidence>
<reference evidence="3 4" key="1">
    <citation type="submission" date="2020-02" db="EMBL/GenBank/DDBJ databases">
        <authorList>
            <person name="Ma Q."/>
            <person name="Huang Y."/>
            <person name="Song X."/>
            <person name="Pei D."/>
        </authorList>
    </citation>
    <scope>NUCLEOTIDE SEQUENCE [LARGE SCALE GENOMIC DNA]</scope>
    <source>
        <strain evidence="3">Sxm20200214</strain>
        <tissue evidence="3">Leaf</tissue>
    </source>
</reference>
<comment type="caution">
    <text evidence="3">The sequence shown here is derived from an EMBL/GenBank/DDBJ whole genome shotgun (WGS) entry which is preliminary data.</text>
</comment>
<dbReference type="InterPro" id="IPR043159">
    <property type="entry name" value="Lectin_gal-bd_sf"/>
</dbReference>
<accession>A0A8X7WA12</accession>
<proteinExistence type="predicted"/>
<evidence type="ECO:0000259" key="2">
    <source>
        <dbReference type="PROSITE" id="PS50228"/>
    </source>
</evidence>
<feature type="domain" description="SUEL-type lectin" evidence="2">
    <location>
        <begin position="75"/>
        <end position="147"/>
    </location>
</feature>
<protein>
    <recommendedName>
        <fullName evidence="2">SUEL-type lectin domain-containing protein</fullName>
    </recommendedName>
</protein>
<dbReference type="GO" id="GO:0030246">
    <property type="term" value="F:carbohydrate binding"/>
    <property type="evidence" value="ECO:0007669"/>
    <property type="project" value="InterPro"/>
</dbReference>
<sequence length="155" mass="17337">MDISHSCRRSYILLLVLSYSSVFVLASNMNISNDARSSDANSTFKSQTTSTDYGTDMGKEYIMCTESNMEQPWVLSCKKPKEVIKKINFADYGSPSGKCEHYRRGNCGPKTTMEVAKKNCLGKNLCVFVVSDEMFGTSHCNKEAKFFIQVTCTKA</sequence>
<dbReference type="Gene3D" id="2.60.120.740">
    <property type="match status" value="1"/>
</dbReference>
<dbReference type="Proteomes" id="UP000886595">
    <property type="component" value="Unassembled WGS sequence"/>
</dbReference>
<organism evidence="3 4">
    <name type="scientific">Brassica carinata</name>
    <name type="common">Ethiopian mustard</name>
    <name type="synonym">Abyssinian cabbage</name>
    <dbReference type="NCBI Taxonomy" id="52824"/>
    <lineage>
        <taxon>Eukaryota</taxon>
        <taxon>Viridiplantae</taxon>
        <taxon>Streptophyta</taxon>
        <taxon>Embryophyta</taxon>
        <taxon>Tracheophyta</taxon>
        <taxon>Spermatophyta</taxon>
        <taxon>Magnoliopsida</taxon>
        <taxon>eudicotyledons</taxon>
        <taxon>Gunneridae</taxon>
        <taxon>Pentapetalae</taxon>
        <taxon>rosids</taxon>
        <taxon>malvids</taxon>
        <taxon>Brassicales</taxon>
        <taxon>Brassicaceae</taxon>
        <taxon>Brassiceae</taxon>
        <taxon>Brassica</taxon>
    </lineage>
</organism>